<evidence type="ECO:0000256" key="1">
    <source>
        <dbReference type="ARBA" id="ARBA00023224"/>
    </source>
</evidence>
<dbReference type="EMBL" id="FOJI01000003">
    <property type="protein sequence ID" value="SEW02514.1"/>
    <property type="molecule type" value="Genomic_DNA"/>
</dbReference>
<name>A0A1I0NMJ4_9FIRM</name>
<evidence type="ECO:0000256" key="2">
    <source>
        <dbReference type="PROSITE-ProRule" id="PRU00284"/>
    </source>
</evidence>
<dbReference type="PANTHER" id="PTHR32089">
    <property type="entry name" value="METHYL-ACCEPTING CHEMOTAXIS PROTEIN MCPB"/>
    <property type="match status" value="1"/>
</dbReference>
<keyword evidence="4" id="KW-0675">Receptor</keyword>
<dbReference type="InterPro" id="IPR004089">
    <property type="entry name" value="MCPsignal_dom"/>
</dbReference>
<dbReference type="PANTHER" id="PTHR32089:SF112">
    <property type="entry name" value="LYSOZYME-LIKE PROTEIN-RELATED"/>
    <property type="match status" value="1"/>
</dbReference>
<keyword evidence="1 2" id="KW-0807">Transducer</keyword>
<feature type="domain" description="Methyl-accepting transducer" evidence="3">
    <location>
        <begin position="89"/>
        <end position="300"/>
    </location>
</feature>
<organism evidence="4 5">
    <name type="scientific">[Clostridium] fimetarium</name>
    <dbReference type="NCBI Taxonomy" id="99656"/>
    <lineage>
        <taxon>Bacteria</taxon>
        <taxon>Bacillati</taxon>
        <taxon>Bacillota</taxon>
        <taxon>Clostridia</taxon>
        <taxon>Lachnospirales</taxon>
        <taxon>Lachnospiraceae</taxon>
    </lineage>
</organism>
<dbReference type="PROSITE" id="PS50111">
    <property type="entry name" value="CHEMOTAXIS_TRANSDUC_2"/>
    <property type="match status" value="1"/>
</dbReference>
<dbReference type="Pfam" id="PF00015">
    <property type="entry name" value="MCPsignal"/>
    <property type="match status" value="1"/>
</dbReference>
<evidence type="ECO:0000313" key="4">
    <source>
        <dbReference type="EMBL" id="SEW02514.1"/>
    </source>
</evidence>
<dbReference type="RefSeq" id="WP_242940969.1">
    <property type="nucleotide sequence ID" value="NZ_FOJI01000003.1"/>
</dbReference>
<reference evidence="4 5" key="1">
    <citation type="submission" date="2016-10" db="EMBL/GenBank/DDBJ databases">
        <authorList>
            <person name="de Groot N.N."/>
        </authorList>
    </citation>
    <scope>NUCLEOTIDE SEQUENCE [LARGE SCALE GENOMIC DNA]</scope>
    <source>
        <strain evidence="4 5">DSM 9179</strain>
    </source>
</reference>
<proteinExistence type="predicted"/>
<keyword evidence="5" id="KW-1185">Reference proteome</keyword>
<dbReference type="SMART" id="SM00283">
    <property type="entry name" value="MA"/>
    <property type="match status" value="1"/>
</dbReference>
<sequence>MFSKKVQNSEKKRTDLELLTEAMDKVIAGEYASVDTSVYLNPAIAEKFNSVILTVKESNNKFIMRLNNAMMSIGDNSYVKSMFDQVKLQTVSIDDMKDSSKNLESSIKDISNSVAHIKDNTYEVIKASEQSEVNMNESIKVVNASSEDITKINIQVQTFQEKINKISEIIDMVKKIASQSNLLALNASIEAARAGEAGKGFAVVADQVRQLSSNTSASAEDIVRTVTELQVGIGSLASAMDETTNRLANGNQKVEQSVKDIQLINSQINTIREEIDSIYGAVDTQSAVTREFGIQIENISESYQELSKDCMDAGNHMFKSGRYIDTVRSDMVRGFAEITKLDWLKVFEIDHFILTWRIYNNAVGFEELKITQLNNPTACKLGKWISAQTDTRLTYSQAFKELISCHNDIHKHGTDSWTAKDRGDIDAAIKHFNLALDAYGRFKKAISKVKDVMRGMGEITETKFQLEK</sequence>
<dbReference type="InterPro" id="IPR025991">
    <property type="entry name" value="Chemoreceptor_zinc-bind_dom"/>
</dbReference>
<dbReference type="Proteomes" id="UP000199701">
    <property type="component" value="Unassembled WGS sequence"/>
</dbReference>
<dbReference type="STRING" id="99656.SAMN05421659_103222"/>
<evidence type="ECO:0000313" key="5">
    <source>
        <dbReference type="Proteomes" id="UP000199701"/>
    </source>
</evidence>
<dbReference type="Gene3D" id="1.20.120.30">
    <property type="entry name" value="Aspartate receptor, ligand-binding domain"/>
    <property type="match status" value="1"/>
</dbReference>
<dbReference type="AlphaFoldDB" id="A0A1I0NMJ4"/>
<dbReference type="Pfam" id="PF13682">
    <property type="entry name" value="CZB"/>
    <property type="match status" value="1"/>
</dbReference>
<evidence type="ECO:0000259" key="3">
    <source>
        <dbReference type="PROSITE" id="PS50111"/>
    </source>
</evidence>
<dbReference type="GO" id="GO:0016020">
    <property type="term" value="C:membrane"/>
    <property type="evidence" value="ECO:0007669"/>
    <property type="project" value="InterPro"/>
</dbReference>
<accession>A0A1I0NMJ4</accession>
<dbReference type="Gene3D" id="1.10.287.950">
    <property type="entry name" value="Methyl-accepting chemotaxis protein"/>
    <property type="match status" value="1"/>
</dbReference>
<gene>
    <name evidence="4" type="ORF">SAMN05421659_103222</name>
</gene>
<dbReference type="GO" id="GO:0007165">
    <property type="term" value="P:signal transduction"/>
    <property type="evidence" value="ECO:0007669"/>
    <property type="project" value="UniProtKB-KW"/>
</dbReference>
<protein>
    <submittedName>
        <fullName evidence="4">Chemoreceptor zinc-binding domain-containing protein</fullName>
    </submittedName>
</protein>
<dbReference type="SUPFAM" id="SSF58104">
    <property type="entry name" value="Methyl-accepting chemotaxis protein (MCP) signaling domain"/>
    <property type="match status" value="1"/>
</dbReference>